<evidence type="ECO:0000259" key="1">
    <source>
        <dbReference type="Pfam" id="PF02602"/>
    </source>
</evidence>
<evidence type="ECO:0000313" key="2">
    <source>
        <dbReference type="EMBL" id="MQL99571.1"/>
    </source>
</evidence>
<dbReference type="GO" id="GO:0004852">
    <property type="term" value="F:uroporphyrinogen-III synthase activity"/>
    <property type="evidence" value="ECO:0007669"/>
    <property type="project" value="InterPro"/>
</dbReference>
<feature type="domain" description="Tetrapyrrole biosynthesis uroporphyrinogen III synthase" evidence="1">
    <location>
        <begin position="40"/>
        <end position="295"/>
    </location>
</feature>
<dbReference type="OrthoDB" id="259181at2759"/>
<dbReference type="Gene3D" id="3.40.50.10090">
    <property type="match status" value="2"/>
</dbReference>
<sequence length="315" mass="32343">MMAAAAAAPLATAAAQTPLPLPLHGRRVAFTTPPAYAGRLTRLLELRGAAPLPVPTVVVEPTPATLAALGRYLPPAGAGAASSHEALDSFSALAFTSRTGISAFALALSGTGGLPPPLADTGEVFTVCALGKDAEQLREGGFLARLCRNPRRVRVLVPEIASPAGLVESLGRGSGRRVLCPVPEVVGLTEPPVVPDFLRGLAAMGWAAVRVPAYETRWAGPGCVEPVVGLDGPLDAVLFTSTAEVEGLVKGLDSVGWEWARVREQWPGMLVAAHGPVTADGAERMGVRVDVVGSSFSSFNGVLDALALKWAAAAT</sequence>
<dbReference type="EMBL" id="NMUH01002372">
    <property type="protein sequence ID" value="MQL99571.1"/>
    <property type="molecule type" value="Genomic_DNA"/>
</dbReference>
<keyword evidence="3" id="KW-1185">Reference proteome</keyword>
<protein>
    <recommendedName>
        <fullName evidence="1">Tetrapyrrole biosynthesis uroporphyrinogen III synthase domain-containing protein</fullName>
    </recommendedName>
</protein>
<dbReference type="InterPro" id="IPR003754">
    <property type="entry name" value="4pyrrol_synth_uPrphyn_synth"/>
</dbReference>
<proteinExistence type="predicted"/>
<dbReference type="CDD" id="cd06578">
    <property type="entry name" value="HemD"/>
    <property type="match status" value="1"/>
</dbReference>
<dbReference type="PANTHER" id="PTHR38020:SF1">
    <property type="entry name" value="UROPORPHYRINOGEN-III SYNTHASE"/>
    <property type="match status" value="1"/>
</dbReference>
<reference evidence="2" key="1">
    <citation type="submission" date="2017-07" db="EMBL/GenBank/DDBJ databases">
        <title>Taro Niue Genome Assembly and Annotation.</title>
        <authorList>
            <person name="Atibalentja N."/>
            <person name="Keating K."/>
            <person name="Fields C.J."/>
        </authorList>
    </citation>
    <scope>NUCLEOTIDE SEQUENCE</scope>
    <source>
        <strain evidence="2">Niue_2</strain>
        <tissue evidence="2">Leaf</tissue>
    </source>
</reference>
<dbReference type="UniPathway" id="UPA00251">
    <property type="reaction ID" value="UER00320"/>
</dbReference>
<name>A0A843VR13_COLES</name>
<accession>A0A843VR13</accession>
<dbReference type="Pfam" id="PF02602">
    <property type="entry name" value="HEM4"/>
    <property type="match status" value="1"/>
</dbReference>
<dbReference type="SUPFAM" id="SSF69618">
    <property type="entry name" value="HemD-like"/>
    <property type="match status" value="1"/>
</dbReference>
<organism evidence="2 3">
    <name type="scientific">Colocasia esculenta</name>
    <name type="common">Wild taro</name>
    <name type="synonym">Arum esculentum</name>
    <dbReference type="NCBI Taxonomy" id="4460"/>
    <lineage>
        <taxon>Eukaryota</taxon>
        <taxon>Viridiplantae</taxon>
        <taxon>Streptophyta</taxon>
        <taxon>Embryophyta</taxon>
        <taxon>Tracheophyta</taxon>
        <taxon>Spermatophyta</taxon>
        <taxon>Magnoliopsida</taxon>
        <taxon>Liliopsida</taxon>
        <taxon>Araceae</taxon>
        <taxon>Aroideae</taxon>
        <taxon>Colocasieae</taxon>
        <taxon>Colocasia</taxon>
    </lineage>
</organism>
<evidence type="ECO:0000313" key="3">
    <source>
        <dbReference type="Proteomes" id="UP000652761"/>
    </source>
</evidence>
<dbReference type="InterPro" id="IPR036108">
    <property type="entry name" value="4pyrrol_syn_uPrphyn_synt_sf"/>
</dbReference>
<gene>
    <name evidence="2" type="ORF">Taro_032303</name>
</gene>
<dbReference type="PANTHER" id="PTHR38020">
    <property type="entry name" value="UROPORPHYRINOGEN-III SYNTHASE"/>
    <property type="match status" value="1"/>
</dbReference>
<dbReference type="AlphaFoldDB" id="A0A843VR13"/>
<dbReference type="GO" id="GO:0006782">
    <property type="term" value="P:protoporphyrinogen IX biosynthetic process"/>
    <property type="evidence" value="ECO:0007669"/>
    <property type="project" value="UniProtKB-UniPathway"/>
</dbReference>
<dbReference type="Proteomes" id="UP000652761">
    <property type="component" value="Unassembled WGS sequence"/>
</dbReference>
<comment type="caution">
    <text evidence="2">The sequence shown here is derived from an EMBL/GenBank/DDBJ whole genome shotgun (WGS) entry which is preliminary data.</text>
</comment>